<evidence type="ECO:0000256" key="4">
    <source>
        <dbReference type="ARBA" id="ARBA00022847"/>
    </source>
</evidence>
<comment type="caution">
    <text evidence="8">The sequence shown here is derived from an EMBL/GenBank/DDBJ whole genome shotgun (WGS) entry which is preliminary data.</text>
</comment>
<keyword evidence="4" id="KW-0769">Symport</keyword>
<keyword evidence="3 7" id="KW-0812">Transmembrane</keyword>
<comment type="subcellular location">
    <subcellularLocation>
        <location evidence="1">Membrane</location>
        <topology evidence="1">Multi-pass membrane protein</topology>
    </subcellularLocation>
</comment>
<dbReference type="GO" id="GO:0005384">
    <property type="term" value="F:manganese ion transmembrane transporter activity"/>
    <property type="evidence" value="ECO:0007669"/>
    <property type="project" value="TreeGrafter"/>
</dbReference>
<feature type="transmembrane region" description="Helical" evidence="7">
    <location>
        <begin position="164"/>
        <end position="184"/>
    </location>
</feature>
<dbReference type="GO" id="GO:0015293">
    <property type="term" value="F:symporter activity"/>
    <property type="evidence" value="ECO:0007669"/>
    <property type="project" value="UniProtKB-KW"/>
</dbReference>
<evidence type="ECO:0000256" key="1">
    <source>
        <dbReference type="ARBA" id="ARBA00004141"/>
    </source>
</evidence>
<dbReference type="GO" id="GO:0015086">
    <property type="term" value="F:cadmium ion transmembrane transporter activity"/>
    <property type="evidence" value="ECO:0007669"/>
    <property type="project" value="TreeGrafter"/>
</dbReference>
<keyword evidence="2" id="KW-0813">Transport</keyword>
<dbReference type="GO" id="GO:0005886">
    <property type="term" value="C:plasma membrane"/>
    <property type="evidence" value="ECO:0007669"/>
    <property type="project" value="TreeGrafter"/>
</dbReference>
<feature type="transmembrane region" description="Helical" evidence="7">
    <location>
        <begin position="259"/>
        <end position="281"/>
    </location>
</feature>
<evidence type="ECO:0000313" key="9">
    <source>
        <dbReference type="Proteomes" id="UP000295351"/>
    </source>
</evidence>
<evidence type="ECO:0000256" key="2">
    <source>
        <dbReference type="ARBA" id="ARBA00022448"/>
    </source>
</evidence>
<dbReference type="RefSeq" id="WP_133037053.1">
    <property type="nucleotide sequence ID" value="NZ_BAABEI010000003.1"/>
</dbReference>
<keyword evidence="5 7" id="KW-1133">Transmembrane helix</keyword>
<feature type="transmembrane region" description="Helical" evidence="7">
    <location>
        <begin position="204"/>
        <end position="222"/>
    </location>
</feature>
<proteinExistence type="predicted"/>
<protein>
    <submittedName>
        <fullName evidence="8">NRAMP (Natural resistance-associated macrophage protein)-like metal ion transporter</fullName>
    </submittedName>
</protein>
<feature type="transmembrane region" description="Helical" evidence="7">
    <location>
        <begin position="414"/>
        <end position="437"/>
    </location>
</feature>
<keyword evidence="9" id="KW-1185">Reference proteome</keyword>
<dbReference type="GO" id="GO:0034755">
    <property type="term" value="P:iron ion transmembrane transport"/>
    <property type="evidence" value="ECO:0007669"/>
    <property type="project" value="TreeGrafter"/>
</dbReference>
<name>A0A4R2BXE6_SHIGR</name>
<dbReference type="PANTHER" id="PTHR11706:SF33">
    <property type="entry name" value="NATURAL RESISTANCE-ASSOCIATED MACROPHAGE PROTEIN 2"/>
    <property type="match status" value="1"/>
</dbReference>
<evidence type="ECO:0000256" key="5">
    <source>
        <dbReference type="ARBA" id="ARBA00022989"/>
    </source>
</evidence>
<dbReference type="AlphaFoldDB" id="A0A4R2BXE6"/>
<sequence>MTNTAPKSPGDPSEEGDALRDGGSELAILKQLGPGLITGAADDDPSGIATYSQAGAQFGFNLLWLMLLTYPLMSAIQMISGRIGRVTGCGLAANLRTIWPRSMVLLLVGLLFVANAINIGANLSAMGASAELATGLPSMPVTILFAIVSLGLQMFVPYHRYASYLKWLTMVVLSYVAVLFVVEIDWLEAAKGFVLPSLELNGKTFTVIVAILGTTISPYLFFWQTSQEVEEIDGKDEAYPLREAPRQAKRELKRIRIDTFAGMAISNLVAIAIIMSTAATLHASGKTHIGTAADVAEALKPVAGNFAFALFSIGIIGTGMLSIPVLAGSAAYAASECFGWACSLESRPKEAIGFYGVIAIATVVGLAIEFLPIDPIRALFWSAVINGFVAVPIMVGMMMVVSRHARMRQFIARPVLVFTGWMATAVMGVAAAAMLIYR</sequence>
<organism evidence="8 9">
    <name type="scientific">Shinella granuli</name>
    <dbReference type="NCBI Taxonomy" id="323621"/>
    <lineage>
        <taxon>Bacteria</taxon>
        <taxon>Pseudomonadati</taxon>
        <taxon>Pseudomonadota</taxon>
        <taxon>Alphaproteobacteria</taxon>
        <taxon>Hyphomicrobiales</taxon>
        <taxon>Rhizobiaceae</taxon>
        <taxon>Shinella</taxon>
    </lineage>
</organism>
<dbReference type="InterPro" id="IPR001046">
    <property type="entry name" value="NRAMP_fam"/>
</dbReference>
<reference evidence="8 9" key="1">
    <citation type="submission" date="2019-03" db="EMBL/GenBank/DDBJ databases">
        <title>Genomic Encyclopedia of Type Strains, Phase IV (KMG-IV): sequencing the most valuable type-strain genomes for metagenomic binning, comparative biology and taxonomic classification.</title>
        <authorList>
            <person name="Goeker M."/>
        </authorList>
    </citation>
    <scope>NUCLEOTIDE SEQUENCE [LARGE SCALE GENOMIC DNA]</scope>
    <source>
        <strain evidence="8 9">DSM 18401</strain>
    </source>
</reference>
<evidence type="ECO:0000256" key="6">
    <source>
        <dbReference type="ARBA" id="ARBA00023136"/>
    </source>
</evidence>
<dbReference type="NCBIfam" id="NF037982">
    <property type="entry name" value="Nramp_1"/>
    <property type="match status" value="1"/>
</dbReference>
<feature type="transmembrane region" description="Helical" evidence="7">
    <location>
        <begin position="306"/>
        <end position="332"/>
    </location>
</feature>
<feature type="transmembrane region" description="Helical" evidence="7">
    <location>
        <begin position="62"/>
        <end position="83"/>
    </location>
</feature>
<feature type="transmembrane region" description="Helical" evidence="7">
    <location>
        <begin position="104"/>
        <end position="126"/>
    </location>
</feature>
<feature type="transmembrane region" description="Helical" evidence="7">
    <location>
        <begin position="132"/>
        <end position="152"/>
    </location>
</feature>
<dbReference type="Pfam" id="PF01566">
    <property type="entry name" value="Nramp"/>
    <property type="match status" value="1"/>
</dbReference>
<evidence type="ECO:0000256" key="7">
    <source>
        <dbReference type="SAM" id="Phobius"/>
    </source>
</evidence>
<keyword evidence="6 7" id="KW-0472">Membrane</keyword>
<evidence type="ECO:0000313" key="8">
    <source>
        <dbReference type="EMBL" id="TCN32326.1"/>
    </source>
</evidence>
<accession>A0A4R2BXE6</accession>
<feature type="transmembrane region" description="Helical" evidence="7">
    <location>
        <begin position="352"/>
        <end position="373"/>
    </location>
</feature>
<feature type="transmembrane region" description="Helical" evidence="7">
    <location>
        <begin position="379"/>
        <end position="402"/>
    </location>
</feature>
<dbReference type="EMBL" id="SLVX01000047">
    <property type="protein sequence ID" value="TCN32326.1"/>
    <property type="molecule type" value="Genomic_DNA"/>
</dbReference>
<dbReference type="Proteomes" id="UP000295351">
    <property type="component" value="Unassembled WGS sequence"/>
</dbReference>
<dbReference type="PANTHER" id="PTHR11706">
    <property type="entry name" value="SOLUTE CARRIER PROTEIN FAMILY 11 MEMBER"/>
    <property type="match status" value="1"/>
</dbReference>
<gene>
    <name evidence="8" type="ORF">EV665_14710</name>
</gene>
<evidence type="ECO:0000256" key="3">
    <source>
        <dbReference type="ARBA" id="ARBA00022692"/>
    </source>
</evidence>